<reference evidence="1" key="1">
    <citation type="submission" date="2020-08" db="EMBL/GenBank/DDBJ databases">
        <title>Multicomponent nature underlies the extraordinary mechanical properties of spider dragline silk.</title>
        <authorList>
            <person name="Kono N."/>
            <person name="Nakamura H."/>
            <person name="Mori M."/>
            <person name="Yoshida Y."/>
            <person name="Ohtoshi R."/>
            <person name="Malay A.D."/>
            <person name="Moran D.A.P."/>
            <person name="Tomita M."/>
            <person name="Numata K."/>
            <person name="Arakawa K."/>
        </authorList>
    </citation>
    <scope>NUCLEOTIDE SEQUENCE</scope>
</reference>
<organism evidence="1 2">
    <name type="scientific">Nephila pilipes</name>
    <name type="common">Giant wood spider</name>
    <name type="synonym">Nephila maculata</name>
    <dbReference type="NCBI Taxonomy" id="299642"/>
    <lineage>
        <taxon>Eukaryota</taxon>
        <taxon>Metazoa</taxon>
        <taxon>Ecdysozoa</taxon>
        <taxon>Arthropoda</taxon>
        <taxon>Chelicerata</taxon>
        <taxon>Arachnida</taxon>
        <taxon>Araneae</taxon>
        <taxon>Araneomorphae</taxon>
        <taxon>Entelegynae</taxon>
        <taxon>Araneoidea</taxon>
        <taxon>Nephilidae</taxon>
        <taxon>Nephila</taxon>
    </lineage>
</organism>
<proteinExistence type="predicted"/>
<name>A0A8X6N8T8_NEPPI</name>
<accession>A0A8X6N8T8</accession>
<protein>
    <submittedName>
        <fullName evidence="1">Uncharacterized protein</fullName>
    </submittedName>
</protein>
<dbReference type="AlphaFoldDB" id="A0A8X6N8T8"/>
<comment type="caution">
    <text evidence="1">The sequence shown here is derived from an EMBL/GenBank/DDBJ whole genome shotgun (WGS) entry which is preliminary data.</text>
</comment>
<gene>
    <name evidence="1" type="ORF">NPIL_34491</name>
</gene>
<evidence type="ECO:0000313" key="1">
    <source>
        <dbReference type="EMBL" id="GFT01353.1"/>
    </source>
</evidence>
<evidence type="ECO:0000313" key="2">
    <source>
        <dbReference type="Proteomes" id="UP000887013"/>
    </source>
</evidence>
<dbReference type="Proteomes" id="UP000887013">
    <property type="component" value="Unassembled WGS sequence"/>
</dbReference>
<sequence>MGSSSRLEVQLDEVDISTLDSKFFEGFKVLKLDISHSQLDSLAEEEGKALTSLQDSAGKHVINVFSRERGTVVG</sequence>
<dbReference type="OrthoDB" id="10506412at2759"/>
<dbReference type="EMBL" id="BMAW01006936">
    <property type="protein sequence ID" value="GFT01353.1"/>
    <property type="molecule type" value="Genomic_DNA"/>
</dbReference>
<keyword evidence="2" id="KW-1185">Reference proteome</keyword>